<dbReference type="RefSeq" id="WP_302118633.1">
    <property type="nucleotide sequence ID" value="NZ_SJPU01000002.1"/>
</dbReference>
<accession>A0A5C6BSC6</accession>
<evidence type="ECO:0000313" key="2">
    <source>
        <dbReference type="Proteomes" id="UP000319908"/>
    </source>
</evidence>
<comment type="caution">
    <text evidence="1">The sequence shown here is derived from an EMBL/GenBank/DDBJ whole genome shotgun (WGS) entry which is preliminary data.</text>
</comment>
<name>A0A5C6BSC6_9BACT</name>
<dbReference type="AlphaFoldDB" id="A0A5C6BSC6"/>
<organism evidence="1 2">
    <name type="scientific">Allorhodopirellula heiligendammensis</name>
    <dbReference type="NCBI Taxonomy" id="2714739"/>
    <lineage>
        <taxon>Bacteria</taxon>
        <taxon>Pseudomonadati</taxon>
        <taxon>Planctomycetota</taxon>
        <taxon>Planctomycetia</taxon>
        <taxon>Pirellulales</taxon>
        <taxon>Pirellulaceae</taxon>
        <taxon>Allorhodopirellula</taxon>
    </lineage>
</organism>
<sequence>MMIQPGMALARASECGAKDCGATCASTDTCDGCGCCQVATPELKCSCCDVGERSADKNDCCREEADSDTPERISLSGGTLELKTIVISTAEPSLDTRLGIAIPNSTGDVDISSTCHCGVESSPLGEPAPTRPTIPPRDAVAIRHSDLADLFGGQHLPRRPRNDRGVDCVRPHFSQIQLCMWRL</sequence>
<keyword evidence="2" id="KW-1185">Reference proteome</keyword>
<dbReference type="Proteomes" id="UP000319908">
    <property type="component" value="Unassembled WGS sequence"/>
</dbReference>
<proteinExistence type="predicted"/>
<gene>
    <name evidence="1" type="ORF">Poly21_23350</name>
</gene>
<reference evidence="1 2" key="1">
    <citation type="journal article" date="2020" name="Antonie Van Leeuwenhoek">
        <title>Rhodopirellula heiligendammensis sp. nov., Rhodopirellula pilleata sp. nov., and Rhodopirellula solitaria sp. nov. isolated from natural or artificial marine surfaces in Northern Germany and California, USA, and emended description of the genus Rhodopirellula.</title>
        <authorList>
            <person name="Kallscheuer N."/>
            <person name="Wiegand S."/>
            <person name="Jogler M."/>
            <person name="Boedeker C."/>
            <person name="Peeters S.H."/>
            <person name="Rast P."/>
            <person name="Heuer A."/>
            <person name="Jetten M.S.M."/>
            <person name="Rohde M."/>
            <person name="Jogler C."/>
        </authorList>
    </citation>
    <scope>NUCLEOTIDE SEQUENCE [LARGE SCALE GENOMIC DNA]</scope>
    <source>
        <strain evidence="1 2">Poly21</strain>
    </source>
</reference>
<evidence type="ECO:0000313" key="1">
    <source>
        <dbReference type="EMBL" id="TWU15143.1"/>
    </source>
</evidence>
<protein>
    <submittedName>
        <fullName evidence="1">Uncharacterized protein</fullName>
    </submittedName>
</protein>
<dbReference type="EMBL" id="SJPU01000002">
    <property type="protein sequence ID" value="TWU15143.1"/>
    <property type="molecule type" value="Genomic_DNA"/>
</dbReference>